<dbReference type="GO" id="GO:0003925">
    <property type="term" value="F:G protein activity"/>
    <property type="evidence" value="ECO:0007669"/>
    <property type="project" value="UniProtKB-EC"/>
</dbReference>
<keyword evidence="5" id="KW-0488">Methylation</keyword>
<dbReference type="InterPro" id="IPR005225">
    <property type="entry name" value="Small_GTP-bd"/>
</dbReference>
<dbReference type="SMART" id="SM00173">
    <property type="entry name" value="RAS"/>
    <property type="match status" value="1"/>
</dbReference>
<feature type="region of interest" description="Disordered" evidence="18">
    <location>
        <begin position="47"/>
        <end position="219"/>
    </location>
</feature>
<dbReference type="Gene3D" id="3.40.50.300">
    <property type="entry name" value="P-loop containing nucleotide triphosphate hydrolases"/>
    <property type="match status" value="1"/>
</dbReference>
<keyword evidence="15 17" id="KW-0636">Prenylation</keyword>
<keyword evidence="7 17" id="KW-0547">Nucleotide-binding</keyword>
<dbReference type="FunFam" id="3.40.50.300:FF:000280">
    <property type="entry name" value="Putative ras-related protein Rab-4B"/>
    <property type="match status" value="1"/>
</dbReference>
<accession>A0A8B8TZL6</accession>
<feature type="compositionally biased region" description="Low complexity" evidence="18">
    <location>
        <begin position="150"/>
        <end position="165"/>
    </location>
</feature>
<dbReference type="PANTHER" id="PTHR47979">
    <property type="entry name" value="DRAB11-RELATED"/>
    <property type="match status" value="1"/>
</dbReference>
<feature type="compositionally biased region" description="Low complexity" evidence="18">
    <location>
        <begin position="87"/>
        <end position="101"/>
    </location>
</feature>
<evidence type="ECO:0000313" key="19">
    <source>
        <dbReference type="Proteomes" id="UP000694856"/>
    </source>
</evidence>
<dbReference type="InterPro" id="IPR050209">
    <property type="entry name" value="Rab_GTPases_membrane_traffic"/>
</dbReference>
<evidence type="ECO:0000256" key="3">
    <source>
        <dbReference type="ARBA" id="ARBA00006270"/>
    </source>
</evidence>
<dbReference type="NCBIfam" id="TIGR00231">
    <property type="entry name" value="small_GTP"/>
    <property type="match status" value="1"/>
</dbReference>
<comment type="function">
    <text evidence="17">The small GTPases Rab are key regulators of intracellular membrane trafficking, from the formation of transport vesicles to their fusion with membranes. Rabs cycle between an inactive GDP-bound form and an active GTP-bound form that is able to recruit to membranes different sets of downstream effectors directly responsible for vesicle formation, movement, tethering and fusion.</text>
</comment>
<evidence type="ECO:0000256" key="5">
    <source>
        <dbReference type="ARBA" id="ARBA00022481"/>
    </source>
</evidence>
<keyword evidence="11 17" id="KW-0653">Protein transport</keyword>
<keyword evidence="4 17" id="KW-0813">Transport</keyword>
<keyword evidence="10" id="KW-0460">Magnesium</keyword>
<feature type="region of interest" description="Disordered" evidence="18">
    <location>
        <begin position="1"/>
        <end position="20"/>
    </location>
</feature>
<keyword evidence="6" id="KW-0479">Metal-binding</keyword>
<dbReference type="CTD" id="5867"/>
<feature type="compositionally biased region" description="Polar residues" evidence="18">
    <location>
        <begin position="1"/>
        <end position="15"/>
    </location>
</feature>
<keyword evidence="13 17" id="KW-0472">Membrane</keyword>
<dbReference type="GO" id="GO:0005525">
    <property type="term" value="F:GTP binding"/>
    <property type="evidence" value="ECO:0007669"/>
    <property type="project" value="UniProtKB-UniRule"/>
</dbReference>
<keyword evidence="12 17" id="KW-0342">GTP-binding</keyword>
<evidence type="ECO:0000256" key="18">
    <source>
        <dbReference type="SAM" id="MobiDB-lite"/>
    </source>
</evidence>
<dbReference type="InterPro" id="IPR041819">
    <property type="entry name" value="Rab4"/>
</dbReference>
<evidence type="ECO:0000256" key="16">
    <source>
        <dbReference type="ARBA" id="ARBA00047660"/>
    </source>
</evidence>
<evidence type="ECO:0000256" key="9">
    <source>
        <dbReference type="ARBA" id="ARBA00022801"/>
    </source>
</evidence>
<dbReference type="GO" id="GO:0046872">
    <property type="term" value="F:metal ion binding"/>
    <property type="evidence" value="ECO:0007669"/>
    <property type="project" value="UniProtKB-KW"/>
</dbReference>
<evidence type="ECO:0000256" key="14">
    <source>
        <dbReference type="ARBA" id="ARBA00023288"/>
    </source>
</evidence>
<dbReference type="Proteomes" id="UP000694856">
    <property type="component" value="Chromosome 11"/>
</dbReference>
<evidence type="ECO:0000256" key="11">
    <source>
        <dbReference type="ARBA" id="ARBA00022927"/>
    </source>
</evidence>
<dbReference type="SMART" id="SM00176">
    <property type="entry name" value="RAN"/>
    <property type="match status" value="1"/>
</dbReference>
<dbReference type="SUPFAM" id="SSF52540">
    <property type="entry name" value="P-loop containing nucleoside triphosphate hydrolases"/>
    <property type="match status" value="1"/>
</dbReference>
<keyword evidence="9" id="KW-0378">Hydrolase</keyword>
<dbReference type="GO" id="GO:0005886">
    <property type="term" value="C:plasma membrane"/>
    <property type="evidence" value="ECO:0007669"/>
    <property type="project" value="UniProtKB-SubCell"/>
</dbReference>
<keyword evidence="8" id="KW-0967">Endosome</keyword>
<evidence type="ECO:0000256" key="2">
    <source>
        <dbReference type="ARBA" id="ARBA00004146"/>
    </source>
</evidence>
<comment type="similarity">
    <text evidence="3 17">Belongs to the small GTPase superfamily. Rab family.</text>
</comment>
<evidence type="ECO:0000256" key="4">
    <source>
        <dbReference type="ARBA" id="ARBA00022448"/>
    </source>
</evidence>
<dbReference type="RefSeq" id="XP_032347754.1">
    <property type="nucleotide sequence ID" value="XM_032491863.1"/>
</dbReference>
<dbReference type="Pfam" id="PF00071">
    <property type="entry name" value="Ras"/>
    <property type="match status" value="1"/>
</dbReference>
<keyword evidence="19" id="KW-1185">Reference proteome</keyword>
<comment type="cofactor">
    <cofactor evidence="1">
        <name>Mg(2+)</name>
        <dbReference type="ChEBI" id="CHEBI:18420"/>
    </cofactor>
</comment>
<evidence type="ECO:0000256" key="8">
    <source>
        <dbReference type="ARBA" id="ARBA00022753"/>
    </source>
</evidence>
<dbReference type="InterPro" id="IPR027417">
    <property type="entry name" value="P-loop_NTPase"/>
</dbReference>
<feature type="compositionally biased region" description="Pro residues" evidence="18">
    <location>
        <begin position="123"/>
        <end position="137"/>
    </location>
</feature>
<keyword evidence="14 17" id="KW-0449">Lipoprotein</keyword>
<protein>
    <recommendedName>
        <fullName evidence="17">Ras-related protein Rab-4</fullName>
    </recommendedName>
</protein>
<feature type="compositionally biased region" description="Low complexity" evidence="18">
    <location>
        <begin position="109"/>
        <end position="122"/>
    </location>
</feature>
<sequence length="437" mass="46186">MSTGFCQVSPGTSSAPPEGLAGSGWKLSLPAVQALCLLCPRAGPRCPSPPSPASLWTARPSPALQPGLGQPHPSARPGLRTRPHPARPALLARPLGRPCAPWSDPPGPRAQARPPAGAGPRAPSSPPPLLSSSPPLPRVLTGGGGGRGGRAPARSRQSGRAAAAGWPDSCRGDRGPLPPRVPCPSPFRTEARRTTLASPAASPATAAAGAPARGGAAPKMSQTAMSETYDFLFKFLVIGNAGTGKSCLLHQFIEKKFKDDSNHTIGVEFGSKIINVGGKYVKLQIWDTAGQERFRSVTRSYYRGAAGALLVYDITSRETYNALTNWLTDARMLASQNIVIILCGNKKDLDADREVTFLEASRFAQENELMFLETSALTGENVEEAFVQCARKILNKIESGELDPERMGSGIQYGDAALRQLRSPRRAQAPSAQECGC</sequence>
<dbReference type="InterPro" id="IPR001806">
    <property type="entry name" value="Small_GTPase"/>
</dbReference>
<dbReference type="GO" id="GO:0015031">
    <property type="term" value="P:protein transport"/>
    <property type="evidence" value="ECO:0007669"/>
    <property type="project" value="UniProtKB-KW"/>
</dbReference>
<dbReference type="GeneID" id="102513959"/>
<evidence type="ECO:0000256" key="13">
    <source>
        <dbReference type="ARBA" id="ARBA00023136"/>
    </source>
</evidence>
<dbReference type="SMART" id="SM00177">
    <property type="entry name" value="ARF"/>
    <property type="match status" value="1"/>
</dbReference>
<dbReference type="GO" id="GO:0032482">
    <property type="term" value="P:Rab protein signal transduction"/>
    <property type="evidence" value="ECO:0007669"/>
    <property type="project" value="UniProtKB-UniRule"/>
</dbReference>
<evidence type="ECO:0000256" key="12">
    <source>
        <dbReference type="ARBA" id="ARBA00023134"/>
    </source>
</evidence>
<evidence type="ECO:0000256" key="15">
    <source>
        <dbReference type="ARBA" id="ARBA00023289"/>
    </source>
</evidence>
<dbReference type="SMART" id="SM00175">
    <property type="entry name" value="RAB"/>
    <property type="match status" value="1"/>
</dbReference>
<dbReference type="PROSITE" id="PS51421">
    <property type="entry name" value="RAS"/>
    <property type="match status" value="1"/>
</dbReference>
<name>A0A8B8TZL6_CAMFR</name>
<evidence type="ECO:0000256" key="10">
    <source>
        <dbReference type="ARBA" id="ARBA00022842"/>
    </source>
</evidence>
<dbReference type="SMART" id="SM00174">
    <property type="entry name" value="RHO"/>
    <property type="match status" value="1"/>
</dbReference>
<dbReference type="CDD" id="cd04113">
    <property type="entry name" value="Rab4"/>
    <property type="match status" value="1"/>
</dbReference>
<evidence type="ECO:0000313" key="20">
    <source>
        <dbReference type="RefSeq" id="XP_032347754.1"/>
    </source>
</evidence>
<feature type="compositionally biased region" description="Low complexity" evidence="18">
    <location>
        <begin position="197"/>
        <end position="218"/>
    </location>
</feature>
<comment type="catalytic activity">
    <reaction evidence="16">
        <text>GTP + H2O = GDP + phosphate + H(+)</text>
        <dbReference type="Rhea" id="RHEA:19669"/>
        <dbReference type="ChEBI" id="CHEBI:15377"/>
        <dbReference type="ChEBI" id="CHEBI:15378"/>
        <dbReference type="ChEBI" id="CHEBI:37565"/>
        <dbReference type="ChEBI" id="CHEBI:43474"/>
        <dbReference type="ChEBI" id="CHEBI:58189"/>
        <dbReference type="EC" id="3.6.5.2"/>
    </reaction>
    <physiologicalReaction direction="left-to-right" evidence="16">
        <dbReference type="Rhea" id="RHEA:19670"/>
    </physiologicalReaction>
</comment>
<evidence type="ECO:0000256" key="6">
    <source>
        <dbReference type="ARBA" id="ARBA00022723"/>
    </source>
</evidence>
<evidence type="ECO:0000256" key="7">
    <source>
        <dbReference type="ARBA" id="ARBA00022741"/>
    </source>
</evidence>
<gene>
    <name evidence="20" type="primary">RAB4A</name>
</gene>
<dbReference type="GO" id="GO:0031901">
    <property type="term" value="C:early endosome membrane"/>
    <property type="evidence" value="ECO:0007669"/>
    <property type="project" value="UniProtKB-SubCell"/>
</dbReference>
<evidence type="ECO:0000256" key="1">
    <source>
        <dbReference type="ARBA" id="ARBA00001946"/>
    </source>
</evidence>
<proteinExistence type="inferred from homology"/>
<dbReference type="AlphaFoldDB" id="A0A8B8TZL6"/>
<dbReference type="PRINTS" id="PR00449">
    <property type="entry name" value="RASTRNSFRMNG"/>
</dbReference>
<dbReference type="KEGG" id="cfr:102513959"/>
<reference evidence="20" key="1">
    <citation type="submission" date="2025-08" db="UniProtKB">
        <authorList>
            <consortium name="RefSeq"/>
        </authorList>
    </citation>
    <scope>IDENTIFICATION</scope>
    <source>
        <tissue evidence="20">Ear skin</tissue>
    </source>
</reference>
<feature type="compositionally biased region" description="Pro residues" evidence="18">
    <location>
        <begin position="176"/>
        <end position="185"/>
    </location>
</feature>
<dbReference type="PROSITE" id="PS51419">
    <property type="entry name" value="RAB"/>
    <property type="match status" value="1"/>
</dbReference>
<evidence type="ECO:0000256" key="17">
    <source>
        <dbReference type="RuleBase" id="RU367055"/>
    </source>
</evidence>
<comment type="subcellular location">
    <subcellularLocation>
        <location evidence="17">Cell membrane</location>
        <topology evidence="17">Lipid-anchor</topology>
        <orientation evidence="17">Cytoplasmic side</orientation>
    </subcellularLocation>
    <subcellularLocation>
        <location evidence="2">Early endosome membrane</location>
    </subcellularLocation>
</comment>
<organism evidence="19 20">
    <name type="scientific">Camelus ferus</name>
    <name type="common">Wild bactrian camel</name>
    <name type="synonym">Camelus bactrianus ferus</name>
    <dbReference type="NCBI Taxonomy" id="419612"/>
    <lineage>
        <taxon>Eukaryota</taxon>
        <taxon>Metazoa</taxon>
        <taxon>Chordata</taxon>
        <taxon>Craniata</taxon>
        <taxon>Vertebrata</taxon>
        <taxon>Euteleostomi</taxon>
        <taxon>Mammalia</taxon>
        <taxon>Eutheria</taxon>
        <taxon>Laurasiatheria</taxon>
        <taxon>Artiodactyla</taxon>
        <taxon>Tylopoda</taxon>
        <taxon>Camelidae</taxon>
        <taxon>Camelus</taxon>
    </lineage>
</organism>